<feature type="domain" description="F-box" evidence="1">
    <location>
        <begin position="1"/>
        <end position="45"/>
    </location>
</feature>
<accession>A0A6L2MYI9</accession>
<dbReference type="PROSITE" id="PS50181">
    <property type="entry name" value="FBOX"/>
    <property type="match status" value="1"/>
</dbReference>
<dbReference type="Pfam" id="PF00646">
    <property type="entry name" value="F-box"/>
    <property type="match status" value="1"/>
</dbReference>
<proteinExistence type="predicted"/>
<dbReference type="InterPro" id="IPR036047">
    <property type="entry name" value="F-box-like_dom_sf"/>
</dbReference>
<dbReference type="SUPFAM" id="SSF81383">
    <property type="entry name" value="F-box domain"/>
    <property type="match status" value="1"/>
</dbReference>
<dbReference type="AlphaFoldDB" id="A0A6L2MYI9"/>
<gene>
    <name evidence="2" type="ORF">Tci_049413</name>
</gene>
<feature type="non-terminal residue" evidence="2">
    <location>
        <position position="721"/>
    </location>
</feature>
<name>A0A6L2MYI9_TANCI</name>
<sequence length="721" mass="81621">MSDNIPLQIQHEIIKWLPLKPLLKFRPVSKTWKSIIDSSKFINDYHIIYKHSQCLLLQYEKDFQINFRSIVDDDTFPQNKPLVRLPDSIKLLKNPSHVISCFNGLFCLPGYFPKTWLDTQMAFLWNPFLRKIVRIAVPRVSKKKVPDNSIVNVFDLRLGYSVVGFGVCLKTNDVKILMVNSSIPTRWVVKVFTLSSRAWRSLSFDPSFKSCDLSWDQTEMFGQVRLLDIIVHSEYLRLSKRNECLTVVEYSHEGGIGVWMIKDSTTKSFTKIFTVKPRGPSVRRGLLEFRKNGEAILAILGDLDDDDDTEGSSLLEVYNPFSGRINDTGIGGIESPSSVGGFVYVWHGAVVELFRAVSKSIFIFSACLAKGAASILIFIGRLAKELSQLLTTTAHTVTAIFNKHTLSACLAKGAASVLIFIARLAKECSLLLLTLTATFNKHTLVLVWQKERLKLTKMLSLKDIVPGAKNNHFQVAFCLGLRFALEALRFVSEDLAFVSEDLAFCLRRSCVLSQKQCVLSLKILRFVSPEWSRFVTIVKQQHKLDEVSYHKLFDILKQFQNEVNELRVERKPKRVKDFAYHKEKMLPCKQAEQGVPLQAEQYDCLADTDEEVDEQELEAHYSYMAKIQEVPTADSGTDSGPVEHNDQNDVESDDECVALANLISNLKLDVDENKKIQKKLKKANTTLSLELKECKAILSVTSMSLGESISVRDSCLVALQI</sequence>
<protein>
    <recommendedName>
        <fullName evidence="1">F-box domain-containing protein</fullName>
    </recommendedName>
</protein>
<dbReference type="InterPro" id="IPR050796">
    <property type="entry name" value="SCF_F-box_component"/>
</dbReference>
<dbReference type="SMART" id="SM00256">
    <property type="entry name" value="FBOX"/>
    <property type="match status" value="1"/>
</dbReference>
<organism evidence="2">
    <name type="scientific">Tanacetum cinerariifolium</name>
    <name type="common">Dalmatian daisy</name>
    <name type="synonym">Chrysanthemum cinerariifolium</name>
    <dbReference type="NCBI Taxonomy" id="118510"/>
    <lineage>
        <taxon>Eukaryota</taxon>
        <taxon>Viridiplantae</taxon>
        <taxon>Streptophyta</taxon>
        <taxon>Embryophyta</taxon>
        <taxon>Tracheophyta</taxon>
        <taxon>Spermatophyta</taxon>
        <taxon>Magnoliopsida</taxon>
        <taxon>eudicotyledons</taxon>
        <taxon>Gunneridae</taxon>
        <taxon>Pentapetalae</taxon>
        <taxon>asterids</taxon>
        <taxon>campanulids</taxon>
        <taxon>Asterales</taxon>
        <taxon>Asteraceae</taxon>
        <taxon>Asteroideae</taxon>
        <taxon>Anthemideae</taxon>
        <taxon>Anthemidinae</taxon>
        <taxon>Tanacetum</taxon>
    </lineage>
</organism>
<dbReference type="PANTHER" id="PTHR31672">
    <property type="entry name" value="BNACNNG10540D PROTEIN"/>
    <property type="match status" value="1"/>
</dbReference>
<evidence type="ECO:0000313" key="2">
    <source>
        <dbReference type="EMBL" id="GEU77435.1"/>
    </source>
</evidence>
<dbReference type="InterPro" id="IPR001810">
    <property type="entry name" value="F-box_dom"/>
</dbReference>
<comment type="caution">
    <text evidence="2">The sequence shown here is derived from an EMBL/GenBank/DDBJ whole genome shotgun (WGS) entry which is preliminary data.</text>
</comment>
<dbReference type="PANTHER" id="PTHR31672:SF10">
    <property type="entry name" value="F-BOX DOMAIN-CONTAINING PROTEIN"/>
    <property type="match status" value="1"/>
</dbReference>
<dbReference type="EMBL" id="BKCJ010007474">
    <property type="protein sequence ID" value="GEU77435.1"/>
    <property type="molecule type" value="Genomic_DNA"/>
</dbReference>
<reference evidence="2" key="1">
    <citation type="journal article" date="2019" name="Sci. Rep.">
        <title>Draft genome of Tanacetum cinerariifolium, the natural source of mosquito coil.</title>
        <authorList>
            <person name="Yamashiro T."/>
            <person name="Shiraishi A."/>
            <person name="Satake H."/>
            <person name="Nakayama K."/>
        </authorList>
    </citation>
    <scope>NUCLEOTIDE SEQUENCE</scope>
</reference>
<evidence type="ECO:0000259" key="1">
    <source>
        <dbReference type="PROSITE" id="PS50181"/>
    </source>
</evidence>